<dbReference type="OrthoDB" id="7873466at2"/>
<keyword evidence="2" id="KW-1185">Reference proteome</keyword>
<organism evidence="1 2">
    <name type="scientific">Roseibium suaedae</name>
    <dbReference type="NCBI Taxonomy" id="735517"/>
    <lineage>
        <taxon>Bacteria</taxon>
        <taxon>Pseudomonadati</taxon>
        <taxon>Pseudomonadota</taxon>
        <taxon>Alphaproteobacteria</taxon>
        <taxon>Hyphomicrobiales</taxon>
        <taxon>Stappiaceae</taxon>
        <taxon>Roseibium</taxon>
    </lineage>
</organism>
<evidence type="ECO:0000313" key="1">
    <source>
        <dbReference type="EMBL" id="SHM89590.1"/>
    </source>
</evidence>
<protein>
    <recommendedName>
        <fullName evidence="3">DUF1127 domain-containing protein</fullName>
    </recommendedName>
</protein>
<accession>A0A1M7MFM4</accession>
<reference evidence="1 2" key="1">
    <citation type="submission" date="2016-11" db="EMBL/GenBank/DDBJ databases">
        <authorList>
            <person name="Jaros S."/>
            <person name="Januszkiewicz K."/>
            <person name="Wedrychowicz H."/>
        </authorList>
    </citation>
    <scope>NUCLEOTIDE SEQUENCE [LARGE SCALE GENOMIC DNA]</scope>
    <source>
        <strain evidence="1 2">DSM 22153</strain>
    </source>
</reference>
<dbReference type="RefSeq" id="WP_073014524.1">
    <property type="nucleotide sequence ID" value="NZ_FRBW01000004.1"/>
</dbReference>
<dbReference type="Proteomes" id="UP000186002">
    <property type="component" value="Unassembled WGS sequence"/>
</dbReference>
<evidence type="ECO:0000313" key="2">
    <source>
        <dbReference type="Proteomes" id="UP000186002"/>
    </source>
</evidence>
<dbReference type="STRING" id="735517.SAMN05444272_3387"/>
<gene>
    <name evidence="1" type="ORF">SAMN05444272_3387</name>
</gene>
<sequence>MAISVSSSPFDAVASAFSHAGSTLLAILEEFGRARAAKALYGELSVLSDAELAEMGLKRDEITNTVYSRVYDVR</sequence>
<dbReference type="AlphaFoldDB" id="A0A1M7MFM4"/>
<name>A0A1M7MFM4_9HYPH</name>
<proteinExistence type="predicted"/>
<dbReference type="EMBL" id="FRBW01000004">
    <property type="protein sequence ID" value="SHM89590.1"/>
    <property type="molecule type" value="Genomic_DNA"/>
</dbReference>
<evidence type="ECO:0008006" key="3">
    <source>
        <dbReference type="Google" id="ProtNLM"/>
    </source>
</evidence>